<dbReference type="AlphaFoldDB" id="A0A3E1EXA4"/>
<reference evidence="1 2" key="1">
    <citation type="submission" date="2018-08" db="EMBL/GenBank/DDBJ databases">
        <title>The draft genome squence of Brumimicrobium sp. N62.</title>
        <authorList>
            <person name="Du Z.-J."/>
            <person name="Luo H.-R."/>
        </authorList>
    </citation>
    <scope>NUCLEOTIDE SEQUENCE [LARGE SCALE GENOMIC DNA]</scope>
    <source>
        <strain evidence="1 2">N62</strain>
    </source>
</reference>
<dbReference type="EMBL" id="QURB01000005">
    <property type="protein sequence ID" value="RFC54194.1"/>
    <property type="molecule type" value="Genomic_DNA"/>
</dbReference>
<comment type="caution">
    <text evidence="1">The sequence shown here is derived from an EMBL/GenBank/DDBJ whole genome shotgun (WGS) entry which is preliminary data.</text>
</comment>
<sequence>MKMGKQFLFAGLSVCVLLFMIRCSSDTSLENGQKVQKSSIIKLDLKEEVEKLVDLHCKAINVLRKVEEGDRTALNRSNAYRKKADKLAKQLQQKYTSPEEQEQFSTVYQAALVNCPYEQ</sequence>
<evidence type="ECO:0000313" key="2">
    <source>
        <dbReference type="Proteomes" id="UP000257127"/>
    </source>
</evidence>
<gene>
    <name evidence="1" type="ORF">DXU93_09415</name>
</gene>
<protein>
    <recommendedName>
        <fullName evidence="3">Lipoprotein</fullName>
    </recommendedName>
</protein>
<name>A0A3E1EXA4_9FLAO</name>
<accession>A0A3E1EXA4</accession>
<organism evidence="1 2">
    <name type="scientific">Brumimicrobium aurantiacum</name>
    <dbReference type="NCBI Taxonomy" id="1737063"/>
    <lineage>
        <taxon>Bacteria</taxon>
        <taxon>Pseudomonadati</taxon>
        <taxon>Bacteroidota</taxon>
        <taxon>Flavobacteriia</taxon>
        <taxon>Flavobacteriales</taxon>
        <taxon>Crocinitomicaceae</taxon>
        <taxon>Brumimicrobium</taxon>
    </lineage>
</organism>
<evidence type="ECO:0008006" key="3">
    <source>
        <dbReference type="Google" id="ProtNLM"/>
    </source>
</evidence>
<evidence type="ECO:0000313" key="1">
    <source>
        <dbReference type="EMBL" id="RFC54194.1"/>
    </source>
</evidence>
<proteinExistence type="predicted"/>
<keyword evidence="2" id="KW-1185">Reference proteome</keyword>
<dbReference type="Proteomes" id="UP000257127">
    <property type="component" value="Unassembled WGS sequence"/>
</dbReference>